<sequence>MRLSIKNKFIVLFLVGSILLSPTTISAAEELEIITAIEKVLAENSELEIAGLKLENAKFDYQKSRADNLTTNSKRAKLEAKINYLEAQEQYYNQQSQLLQETLNNYTAVLLY</sequence>
<feature type="chain" id="PRO_5037589118" description="Outer membrane efflux protein" evidence="1">
    <location>
        <begin position="28"/>
        <end position="112"/>
    </location>
</feature>
<comment type="caution">
    <text evidence="2">The sequence shown here is derived from an EMBL/GenBank/DDBJ whole genome shotgun (WGS) entry which is preliminary data.</text>
</comment>
<keyword evidence="1" id="KW-0732">Signal</keyword>
<feature type="signal peptide" evidence="1">
    <location>
        <begin position="1"/>
        <end position="27"/>
    </location>
</feature>
<organism evidence="2 3">
    <name type="scientific">Halanaerobacter jeridensis</name>
    <dbReference type="NCBI Taxonomy" id="706427"/>
    <lineage>
        <taxon>Bacteria</taxon>
        <taxon>Bacillati</taxon>
        <taxon>Bacillota</taxon>
        <taxon>Clostridia</taxon>
        <taxon>Halanaerobiales</taxon>
        <taxon>Halobacteroidaceae</taxon>
        <taxon>Halanaerobacter</taxon>
    </lineage>
</organism>
<evidence type="ECO:0008006" key="4">
    <source>
        <dbReference type="Google" id="ProtNLM"/>
    </source>
</evidence>
<protein>
    <recommendedName>
        <fullName evidence="4">Outer membrane efflux protein</fullName>
    </recommendedName>
</protein>
<accession>A0A938XQU2</accession>
<dbReference type="RefSeq" id="WP_204700387.1">
    <property type="nucleotide sequence ID" value="NZ_JAFBDQ010000002.1"/>
</dbReference>
<reference evidence="2" key="1">
    <citation type="submission" date="2021-01" db="EMBL/GenBank/DDBJ databases">
        <title>Genomic Encyclopedia of Type Strains, Phase IV (KMG-IV): sequencing the most valuable type-strain genomes for metagenomic binning, comparative biology and taxonomic classification.</title>
        <authorList>
            <person name="Goeker M."/>
        </authorList>
    </citation>
    <scope>NUCLEOTIDE SEQUENCE</scope>
    <source>
        <strain evidence="2">DSM 23230</strain>
    </source>
</reference>
<dbReference type="EMBL" id="JAFBDQ010000002">
    <property type="protein sequence ID" value="MBM7555663.1"/>
    <property type="molecule type" value="Genomic_DNA"/>
</dbReference>
<name>A0A938XQU2_9FIRM</name>
<evidence type="ECO:0000256" key="1">
    <source>
        <dbReference type="SAM" id="SignalP"/>
    </source>
</evidence>
<dbReference type="SUPFAM" id="SSF56954">
    <property type="entry name" value="Outer membrane efflux proteins (OEP)"/>
    <property type="match status" value="1"/>
</dbReference>
<keyword evidence="3" id="KW-1185">Reference proteome</keyword>
<dbReference type="AlphaFoldDB" id="A0A938XQU2"/>
<gene>
    <name evidence="2" type="ORF">JOC47_000488</name>
</gene>
<dbReference type="Proteomes" id="UP000774000">
    <property type="component" value="Unassembled WGS sequence"/>
</dbReference>
<evidence type="ECO:0000313" key="3">
    <source>
        <dbReference type="Proteomes" id="UP000774000"/>
    </source>
</evidence>
<evidence type="ECO:0000313" key="2">
    <source>
        <dbReference type="EMBL" id="MBM7555663.1"/>
    </source>
</evidence>
<proteinExistence type="predicted"/>